<protein>
    <recommendedName>
        <fullName evidence="3">SusD/RagB family nutrient-binding outer membrane lipoprotein</fullName>
    </recommendedName>
</protein>
<dbReference type="EMBL" id="BMJC01000005">
    <property type="protein sequence ID" value="GGB15841.1"/>
    <property type="molecule type" value="Genomic_DNA"/>
</dbReference>
<dbReference type="InterPro" id="IPR011990">
    <property type="entry name" value="TPR-like_helical_dom_sf"/>
</dbReference>
<dbReference type="SUPFAM" id="SSF48452">
    <property type="entry name" value="TPR-like"/>
    <property type="match status" value="1"/>
</dbReference>
<evidence type="ECO:0000313" key="1">
    <source>
        <dbReference type="EMBL" id="GGB15841.1"/>
    </source>
</evidence>
<reference evidence="1" key="1">
    <citation type="journal article" date="2014" name="Int. J. Syst. Evol. Microbiol.">
        <title>Complete genome sequence of Corynebacterium casei LMG S-19264T (=DSM 44701T), isolated from a smear-ripened cheese.</title>
        <authorList>
            <consortium name="US DOE Joint Genome Institute (JGI-PGF)"/>
            <person name="Walter F."/>
            <person name="Albersmeier A."/>
            <person name="Kalinowski J."/>
            <person name="Ruckert C."/>
        </authorList>
    </citation>
    <scope>NUCLEOTIDE SEQUENCE</scope>
    <source>
        <strain evidence="1">CGMCC 1.15448</strain>
    </source>
</reference>
<organism evidence="1 2">
    <name type="scientific">Puia dinghuensis</name>
    <dbReference type="NCBI Taxonomy" id="1792502"/>
    <lineage>
        <taxon>Bacteria</taxon>
        <taxon>Pseudomonadati</taxon>
        <taxon>Bacteroidota</taxon>
        <taxon>Chitinophagia</taxon>
        <taxon>Chitinophagales</taxon>
        <taxon>Chitinophagaceae</taxon>
        <taxon>Puia</taxon>
    </lineage>
</organism>
<accession>A0A8J2XVD8</accession>
<name>A0A8J2XVD8_9BACT</name>
<dbReference type="RefSeq" id="WP_188935990.1">
    <property type="nucleotide sequence ID" value="NZ_BMJC01000005.1"/>
</dbReference>
<dbReference type="AlphaFoldDB" id="A0A8J2XVD8"/>
<dbReference type="Pfam" id="PF12771">
    <property type="entry name" value="SusD-like_2"/>
    <property type="match status" value="1"/>
</dbReference>
<dbReference type="PROSITE" id="PS51257">
    <property type="entry name" value="PROKAR_LIPOPROTEIN"/>
    <property type="match status" value="1"/>
</dbReference>
<dbReference type="Gene3D" id="1.25.40.390">
    <property type="match status" value="1"/>
</dbReference>
<reference evidence="1" key="2">
    <citation type="submission" date="2020-09" db="EMBL/GenBank/DDBJ databases">
        <authorList>
            <person name="Sun Q."/>
            <person name="Zhou Y."/>
        </authorList>
    </citation>
    <scope>NUCLEOTIDE SEQUENCE</scope>
    <source>
        <strain evidence="1">CGMCC 1.15448</strain>
    </source>
</reference>
<sequence length="499" mass="54309">MGKQLLFICVVAIAAASCNKELNTNQTDPNGLPIAQLKGADVFAQAMVTVAQDKLGFNISDATDNYDYATQWMQYFARTTSFAPSGSQEQMETFGLTTSFSDGNWASNYHNIYDFNFVMANSTAHSVLPGASRVMRAMLFENLVDQFGNIPYSQACQPSVTITPAYDDAATIYKSLVTQIDSAITQLSASQSTADDAADIMFKGNKTLWIQFANTIKLRMALRLVPNGDQTYAGSVISSIVAQGGGFLGAGQDALINPGFVDQNLKQNPFWANYGFLPGTTTPTQNNNFFIANTFMLNFLTSTNDPRIGYFYTKNSVGGFGGNFFGSGLTSTPQLSSIGSGILQSAAMPALLFSAAQSYFMQAEAVQRGLMTGNYQTLFQKGVEESFRYLGVANPTASADAFIAGSTSQYVNIATSPSPLQTIFYQKWVAECELDGFEAYCDYRRVGYPVIATPSQAVPGTPMPKRLLYPETEYTQNTANVDAQHQQASDLWTKIFWGQ</sequence>
<gene>
    <name evidence="1" type="ORF">GCM10011511_44610</name>
</gene>
<dbReference type="InterPro" id="IPR041662">
    <property type="entry name" value="SusD-like_2"/>
</dbReference>
<evidence type="ECO:0000313" key="2">
    <source>
        <dbReference type="Proteomes" id="UP000607559"/>
    </source>
</evidence>
<comment type="caution">
    <text evidence="1">The sequence shown here is derived from an EMBL/GenBank/DDBJ whole genome shotgun (WGS) entry which is preliminary data.</text>
</comment>
<proteinExistence type="predicted"/>
<evidence type="ECO:0008006" key="3">
    <source>
        <dbReference type="Google" id="ProtNLM"/>
    </source>
</evidence>
<keyword evidence="2" id="KW-1185">Reference proteome</keyword>
<dbReference type="Proteomes" id="UP000607559">
    <property type="component" value="Unassembled WGS sequence"/>
</dbReference>